<name>A0A917UTS6_9PSED</name>
<reference evidence="3" key="1">
    <citation type="journal article" date="2014" name="Int. J. Syst. Evol. Microbiol.">
        <title>Complete genome sequence of Corynebacterium casei LMG S-19264T (=DSM 44701T), isolated from a smear-ripened cheese.</title>
        <authorList>
            <consortium name="US DOE Joint Genome Institute (JGI-PGF)"/>
            <person name="Walter F."/>
            <person name="Albersmeier A."/>
            <person name="Kalinowski J."/>
            <person name="Ruckert C."/>
        </authorList>
    </citation>
    <scope>NUCLEOTIDE SEQUENCE</scope>
    <source>
        <strain evidence="3">JCM 30078</strain>
    </source>
</reference>
<dbReference type="SUPFAM" id="SSF53807">
    <property type="entry name" value="Helical backbone' metal receptor"/>
    <property type="match status" value="1"/>
</dbReference>
<keyword evidence="1" id="KW-0732">Signal</keyword>
<accession>A0A917UTS6</accession>
<evidence type="ECO:0000256" key="1">
    <source>
        <dbReference type="SAM" id="SignalP"/>
    </source>
</evidence>
<evidence type="ECO:0000313" key="4">
    <source>
        <dbReference type="Proteomes" id="UP000635983"/>
    </source>
</evidence>
<dbReference type="PROSITE" id="PS50983">
    <property type="entry name" value="FE_B12_PBP"/>
    <property type="match status" value="1"/>
</dbReference>
<protein>
    <submittedName>
        <fullName evidence="3">Iron transporter</fullName>
    </submittedName>
</protein>
<feature type="domain" description="Fe/B12 periplasmic-binding" evidence="2">
    <location>
        <begin position="41"/>
        <end position="341"/>
    </location>
</feature>
<comment type="caution">
    <text evidence="3">The sequence shown here is derived from an EMBL/GenBank/DDBJ whole genome shotgun (WGS) entry which is preliminary data.</text>
</comment>
<evidence type="ECO:0000313" key="3">
    <source>
        <dbReference type="EMBL" id="GGJ84557.1"/>
    </source>
</evidence>
<feature type="chain" id="PRO_5037241142" evidence="1">
    <location>
        <begin position="19"/>
        <end position="374"/>
    </location>
</feature>
<evidence type="ECO:0000259" key="2">
    <source>
        <dbReference type="PROSITE" id="PS50983"/>
    </source>
</evidence>
<dbReference type="Gene3D" id="3.40.50.1980">
    <property type="entry name" value="Nitrogenase molybdenum iron protein domain"/>
    <property type="match status" value="2"/>
</dbReference>
<sequence>MIRGLLLILCAIATSSFAADYPRTVIDLAGRSVVIPAEPKRILLQDSNDLMALSILDRHDPIARVAAWNNSLRSSDPSLWQLIVERWPHAASVGSVTFSSGGEVDIEAIIRSHSDLIVAKLEARTAVDNSVLGEVLERLGIPLIYVDSEDDPSRNVPRTLMLLGEALGQSEAATAYVQRYQQRLNALLARTARLPPKRVFLESRAGQAGGGACCHTQGNSAWGQMIQTLGAINLGSKLLVNQSGDIALETLIRSKPDVYLMTGTQRVRNGVGAIPLGYRVLASDVEEALTRLIDRPGFRRTRAAPQSCTYALYHQFYNSVFNVIGLEYLATLIWPEAFSDIDPDQRYRDWLETFTDIPAAPFVFSARSCNGIAS</sequence>
<proteinExistence type="predicted"/>
<dbReference type="InterPro" id="IPR002491">
    <property type="entry name" value="ABC_transptr_periplasmic_BD"/>
</dbReference>
<reference evidence="3" key="2">
    <citation type="submission" date="2020-09" db="EMBL/GenBank/DDBJ databases">
        <authorList>
            <person name="Sun Q."/>
            <person name="Ohkuma M."/>
        </authorList>
    </citation>
    <scope>NUCLEOTIDE SEQUENCE</scope>
    <source>
        <strain evidence="3">JCM 30078</strain>
    </source>
</reference>
<dbReference type="PANTHER" id="PTHR30535">
    <property type="entry name" value="VITAMIN B12-BINDING PROTEIN"/>
    <property type="match status" value="1"/>
</dbReference>
<dbReference type="Pfam" id="PF01497">
    <property type="entry name" value="Peripla_BP_2"/>
    <property type="match status" value="1"/>
</dbReference>
<keyword evidence="4" id="KW-1185">Reference proteome</keyword>
<organism evidence="3 4">
    <name type="scientific">Pseudomonas matsuisoli</name>
    <dbReference type="NCBI Taxonomy" id="1515666"/>
    <lineage>
        <taxon>Bacteria</taxon>
        <taxon>Pseudomonadati</taxon>
        <taxon>Pseudomonadota</taxon>
        <taxon>Gammaproteobacteria</taxon>
        <taxon>Pseudomonadales</taxon>
        <taxon>Pseudomonadaceae</taxon>
        <taxon>Pseudomonas</taxon>
    </lineage>
</organism>
<gene>
    <name evidence="3" type="ORF">GCM10009304_08180</name>
</gene>
<dbReference type="RefSeq" id="WP_188981889.1">
    <property type="nucleotide sequence ID" value="NZ_BMPO01000002.1"/>
</dbReference>
<dbReference type="Proteomes" id="UP000635983">
    <property type="component" value="Unassembled WGS sequence"/>
</dbReference>
<dbReference type="AlphaFoldDB" id="A0A917UTS6"/>
<feature type="signal peptide" evidence="1">
    <location>
        <begin position="1"/>
        <end position="18"/>
    </location>
</feature>
<dbReference type="PANTHER" id="PTHR30535:SF34">
    <property type="entry name" value="MOLYBDATE-BINDING PROTEIN MOLA"/>
    <property type="match status" value="1"/>
</dbReference>
<dbReference type="InterPro" id="IPR050902">
    <property type="entry name" value="ABC_Transporter_SBP"/>
</dbReference>
<dbReference type="EMBL" id="BMPO01000002">
    <property type="protein sequence ID" value="GGJ84557.1"/>
    <property type="molecule type" value="Genomic_DNA"/>
</dbReference>